<reference evidence="1 2" key="1">
    <citation type="submission" date="2016-06" db="EMBL/GenBank/DDBJ databases">
        <title>Comparative genomics of the ectomycorrhizal sister species Rhizopogon vinicolor and Rhizopogon vesiculosus (Basidiomycota: Boletales) reveals a divergence of the mating type B locus.</title>
        <authorList>
            <consortium name="DOE Joint Genome Institute"/>
            <person name="Mujic A.B."/>
            <person name="Kuo A."/>
            <person name="Tritt A."/>
            <person name="Lipzen A."/>
            <person name="Chen C."/>
            <person name="Johnson J."/>
            <person name="Sharma A."/>
            <person name="Barry K."/>
            <person name="Grigoriev I.V."/>
            <person name="Spatafora J.W."/>
        </authorList>
    </citation>
    <scope>NUCLEOTIDE SEQUENCE [LARGE SCALE GENOMIC DNA]</scope>
    <source>
        <strain evidence="1 2">AM-OR11-026</strain>
    </source>
</reference>
<protein>
    <submittedName>
        <fullName evidence="1">Uncharacterized protein</fullName>
    </submittedName>
</protein>
<accession>A0A1B7NAP5</accession>
<name>A0A1B7NAP5_9AGAM</name>
<dbReference type="EMBL" id="KV448168">
    <property type="protein sequence ID" value="OAX41915.1"/>
    <property type="molecule type" value="Genomic_DNA"/>
</dbReference>
<dbReference type="AlphaFoldDB" id="A0A1B7NAP5"/>
<organism evidence="1 2">
    <name type="scientific">Rhizopogon vinicolor AM-OR11-026</name>
    <dbReference type="NCBI Taxonomy" id="1314800"/>
    <lineage>
        <taxon>Eukaryota</taxon>
        <taxon>Fungi</taxon>
        <taxon>Dikarya</taxon>
        <taxon>Basidiomycota</taxon>
        <taxon>Agaricomycotina</taxon>
        <taxon>Agaricomycetes</taxon>
        <taxon>Agaricomycetidae</taxon>
        <taxon>Boletales</taxon>
        <taxon>Suillineae</taxon>
        <taxon>Rhizopogonaceae</taxon>
        <taxon>Rhizopogon</taxon>
    </lineage>
</organism>
<keyword evidence="2" id="KW-1185">Reference proteome</keyword>
<dbReference type="InParanoid" id="A0A1B7NAP5"/>
<proteinExistence type="predicted"/>
<gene>
    <name evidence="1" type="ORF">K503DRAFT_432183</name>
</gene>
<sequence length="177" mass="19997">MELANNILRTSVHRSLNSKVWSIRSNDRHCANDPIPGISSMVRVALCHHDDFQSTISAAPYHVPSTFQHRVKDMCNDQATTCAFCFGVTSFFGLRSIPPYCQHRFDSSSAPSIYQVSILSYCFCADRLTHPLRPPKLFHAVTERKMNSRQLKQLDRTFSNASDELCTCTQTLPVVVT</sequence>
<dbReference type="Proteomes" id="UP000092154">
    <property type="component" value="Unassembled WGS sequence"/>
</dbReference>
<evidence type="ECO:0000313" key="2">
    <source>
        <dbReference type="Proteomes" id="UP000092154"/>
    </source>
</evidence>
<evidence type="ECO:0000313" key="1">
    <source>
        <dbReference type="EMBL" id="OAX41915.1"/>
    </source>
</evidence>